<evidence type="ECO:0000313" key="2">
    <source>
        <dbReference type="Proteomes" id="UP000176294"/>
    </source>
</evidence>
<dbReference type="EMBL" id="MDZB01000068">
    <property type="protein sequence ID" value="OGX88057.1"/>
    <property type="molecule type" value="Genomic_DNA"/>
</dbReference>
<protein>
    <submittedName>
        <fullName evidence="1">Uncharacterized protein</fullName>
    </submittedName>
</protein>
<dbReference type="Proteomes" id="UP000176294">
    <property type="component" value="Unassembled WGS sequence"/>
</dbReference>
<sequence>MVGHELAAVTQRPATGQHLPSYSLTANVLAVISAAQMQAVRAYLVQRLLSLVDLIEYHQVKGLSD</sequence>
<reference evidence="1 2" key="1">
    <citation type="submission" date="2016-08" db="EMBL/GenBank/DDBJ databases">
        <title>Hymenobacter coccineus sp. nov., Hymenobacter lapidarius sp. nov. and Hymenobacter glacialis sp. nov., isolated from Antarctic soil.</title>
        <authorList>
            <person name="Sedlacek I."/>
            <person name="Kralova S."/>
            <person name="Kyrova K."/>
            <person name="Maslanova I."/>
            <person name="Stankova E."/>
            <person name="Vrbovska V."/>
            <person name="Nemec M."/>
            <person name="Bartak M."/>
            <person name="Svec P."/>
            <person name="Busse H.-J."/>
            <person name="Pantucek R."/>
        </authorList>
    </citation>
    <scope>NUCLEOTIDE SEQUENCE [LARGE SCALE GENOMIC DNA]</scope>
    <source>
        <strain evidence="1 2">CCM 8643</strain>
    </source>
</reference>
<keyword evidence="2" id="KW-1185">Reference proteome</keyword>
<name>A0A1G1TB15_9BACT</name>
<dbReference type="AlphaFoldDB" id="A0A1G1TB15"/>
<comment type="caution">
    <text evidence="1">The sequence shown here is derived from an EMBL/GenBank/DDBJ whole genome shotgun (WGS) entry which is preliminary data.</text>
</comment>
<organism evidence="1 2">
    <name type="scientific">Hymenobacter lapidarius</name>
    <dbReference type="NCBI Taxonomy" id="1908237"/>
    <lineage>
        <taxon>Bacteria</taxon>
        <taxon>Pseudomonadati</taxon>
        <taxon>Bacteroidota</taxon>
        <taxon>Cytophagia</taxon>
        <taxon>Cytophagales</taxon>
        <taxon>Hymenobacteraceae</taxon>
        <taxon>Hymenobacter</taxon>
    </lineage>
</organism>
<evidence type="ECO:0000313" key="1">
    <source>
        <dbReference type="EMBL" id="OGX88057.1"/>
    </source>
</evidence>
<gene>
    <name evidence="1" type="ORF">BEN47_09935</name>
</gene>
<accession>A0A1G1TB15</accession>
<dbReference type="STRING" id="1908237.BEN47_09935"/>
<proteinExistence type="predicted"/>